<evidence type="ECO:0000313" key="2">
    <source>
        <dbReference type="EMBL" id="ODH35394.1"/>
    </source>
</evidence>
<gene>
    <name evidence="2" type="ORF">ACO22_02917</name>
</gene>
<dbReference type="EMBL" id="LZYO01000095">
    <property type="protein sequence ID" value="ODH35394.1"/>
    <property type="molecule type" value="Genomic_DNA"/>
</dbReference>
<feature type="region of interest" description="Disordered" evidence="1">
    <location>
        <begin position="90"/>
        <end position="111"/>
    </location>
</feature>
<reference evidence="2 3" key="1">
    <citation type="submission" date="2016-06" db="EMBL/GenBank/DDBJ databases">
        <authorList>
            <person name="Kjaerup R.B."/>
            <person name="Dalgaard T.S."/>
            <person name="Juul-Madsen H.R."/>
        </authorList>
    </citation>
    <scope>NUCLEOTIDE SEQUENCE [LARGE SCALE GENOMIC DNA]</scope>
    <source>
        <strain evidence="2 3">Pb300</strain>
    </source>
</reference>
<dbReference type="VEuPathDB" id="FungiDB:PADG_11262"/>
<protein>
    <submittedName>
        <fullName evidence="2">Uncharacterized protein</fullName>
    </submittedName>
</protein>
<name>A0A1D2JHM1_PARBR</name>
<evidence type="ECO:0000313" key="3">
    <source>
        <dbReference type="Proteomes" id="UP000242814"/>
    </source>
</evidence>
<dbReference type="AlphaFoldDB" id="A0A1D2JHM1"/>
<sequence>MINLFLGLPTPIYLQQKQPKYNILWRQDPYHRSPVPAKYPHGQDHALYQSWRQEAARVRTIQYAAGLASVSAKLRANQCETCAAERTLPDRTPRITTGPDRARQDLSGGRLPLPSPDALLPQVTYQRCLTDGYTLLQKGPSCAYSLQQSISSTQSLIHLLFSTFCKIFCANSTLISVNMPGSLLDYVFNKALSKSIPVYITESGSGFKRLTGATDTQVRRNLALSETKAAFEGGKLFTDDNINAMDQITIS</sequence>
<dbReference type="VEuPathDB" id="FungiDB:PABG_02937"/>
<dbReference type="Proteomes" id="UP000242814">
    <property type="component" value="Unassembled WGS sequence"/>
</dbReference>
<proteinExistence type="predicted"/>
<evidence type="ECO:0000256" key="1">
    <source>
        <dbReference type="SAM" id="MobiDB-lite"/>
    </source>
</evidence>
<accession>A0A1D2JHM1</accession>
<organism evidence="2 3">
    <name type="scientific">Paracoccidioides brasiliensis</name>
    <dbReference type="NCBI Taxonomy" id="121759"/>
    <lineage>
        <taxon>Eukaryota</taxon>
        <taxon>Fungi</taxon>
        <taxon>Dikarya</taxon>
        <taxon>Ascomycota</taxon>
        <taxon>Pezizomycotina</taxon>
        <taxon>Eurotiomycetes</taxon>
        <taxon>Eurotiomycetidae</taxon>
        <taxon>Onygenales</taxon>
        <taxon>Ajellomycetaceae</taxon>
        <taxon>Paracoccidioides</taxon>
    </lineage>
</organism>
<comment type="caution">
    <text evidence="2">The sequence shown here is derived from an EMBL/GenBank/DDBJ whole genome shotgun (WGS) entry which is preliminary data.</text>
</comment>